<dbReference type="PANTHER" id="PTHR30043:SF1">
    <property type="entry name" value="ABC TRANSPORT SYSTEM PERMEASE PROTEIN P69"/>
    <property type="match status" value="1"/>
</dbReference>
<gene>
    <name evidence="9" type="primary">phnE</name>
    <name evidence="9" type="ORF">HYG86_06275</name>
</gene>
<dbReference type="CDD" id="cd06261">
    <property type="entry name" value="TM_PBP2"/>
    <property type="match status" value="1"/>
</dbReference>
<comment type="similarity">
    <text evidence="7">Belongs to the binding-protein-dependent transport system permease family.</text>
</comment>
<keyword evidence="2 7" id="KW-0813">Transport</keyword>
<evidence type="ECO:0000256" key="5">
    <source>
        <dbReference type="ARBA" id="ARBA00022989"/>
    </source>
</evidence>
<feature type="transmembrane region" description="Helical" evidence="7">
    <location>
        <begin position="398"/>
        <end position="417"/>
    </location>
</feature>
<dbReference type="Proteomes" id="UP000516160">
    <property type="component" value="Chromosome"/>
</dbReference>
<dbReference type="SUPFAM" id="SSF161098">
    <property type="entry name" value="MetI-like"/>
    <property type="match status" value="2"/>
</dbReference>
<dbReference type="KEGG" id="acae:HYG86_06275"/>
<dbReference type="PROSITE" id="PS50928">
    <property type="entry name" value="ABC_TM1"/>
    <property type="match status" value="2"/>
</dbReference>
<feature type="transmembrane region" description="Helical" evidence="7">
    <location>
        <begin position="234"/>
        <end position="254"/>
    </location>
</feature>
<dbReference type="RefSeq" id="WP_213168066.1">
    <property type="nucleotide sequence ID" value="NZ_CP058559.1"/>
</dbReference>
<evidence type="ECO:0000256" key="4">
    <source>
        <dbReference type="ARBA" id="ARBA00022692"/>
    </source>
</evidence>
<keyword evidence="10" id="KW-1185">Reference proteome</keyword>
<feature type="transmembrane region" description="Helical" evidence="7">
    <location>
        <begin position="336"/>
        <end position="357"/>
    </location>
</feature>
<evidence type="ECO:0000256" key="6">
    <source>
        <dbReference type="ARBA" id="ARBA00023136"/>
    </source>
</evidence>
<keyword evidence="6 7" id="KW-0472">Membrane</keyword>
<dbReference type="GO" id="GO:0015416">
    <property type="term" value="F:ABC-type phosphonate transporter activity"/>
    <property type="evidence" value="ECO:0007669"/>
    <property type="project" value="InterPro"/>
</dbReference>
<dbReference type="AlphaFoldDB" id="A0A7G9W6U2"/>
<keyword evidence="4 7" id="KW-0812">Transmembrane</keyword>
<feature type="domain" description="ABC transmembrane type-1" evidence="8">
    <location>
        <begin position="69"/>
        <end position="252"/>
    </location>
</feature>
<dbReference type="Pfam" id="PF00528">
    <property type="entry name" value="BPD_transp_1"/>
    <property type="match status" value="2"/>
</dbReference>
<dbReference type="EMBL" id="CP058559">
    <property type="protein sequence ID" value="QNO14404.1"/>
    <property type="molecule type" value="Genomic_DNA"/>
</dbReference>
<organism evidence="9 10">
    <name type="scientific">Alkalicella caledoniensis</name>
    <dbReference type="NCBI Taxonomy" id="2731377"/>
    <lineage>
        <taxon>Bacteria</taxon>
        <taxon>Bacillati</taxon>
        <taxon>Bacillota</taxon>
        <taxon>Clostridia</taxon>
        <taxon>Eubacteriales</taxon>
        <taxon>Proteinivoracaceae</taxon>
        <taxon>Alkalicella</taxon>
    </lineage>
</organism>
<reference evidence="9 10" key="1">
    <citation type="submission" date="2020-07" db="EMBL/GenBank/DDBJ databases">
        <title>Alkalicella. sp. LB2 genome.</title>
        <authorList>
            <person name="Postec A."/>
            <person name="Quemeneur M."/>
        </authorList>
    </citation>
    <scope>NUCLEOTIDE SEQUENCE [LARGE SCALE GENOMIC DNA]</scope>
    <source>
        <strain evidence="9 10">LB2</strain>
    </source>
</reference>
<protein>
    <submittedName>
        <fullName evidence="9">Phosphonate ABC transporter, permease protein PhnE</fullName>
    </submittedName>
</protein>
<dbReference type="InterPro" id="IPR000515">
    <property type="entry name" value="MetI-like"/>
</dbReference>
<dbReference type="InterPro" id="IPR005769">
    <property type="entry name" value="PhnE/PtxC"/>
</dbReference>
<feature type="transmembrane region" description="Helical" evidence="7">
    <location>
        <begin position="12"/>
        <end position="30"/>
    </location>
</feature>
<keyword evidence="5 7" id="KW-1133">Transmembrane helix</keyword>
<feature type="domain" description="ABC transmembrane type-1" evidence="8">
    <location>
        <begin position="332"/>
        <end position="515"/>
    </location>
</feature>
<dbReference type="InterPro" id="IPR035906">
    <property type="entry name" value="MetI-like_sf"/>
</dbReference>
<evidence type="ECO:0000256" key="2">
    <source>
        <dbReference type="ARBA" id="ARBA00022448"/>
    </source>
</evidence>
<feature type="transmembrane region" description="Helical" evidence="7">
    <location>
        <begin position="472"/>
        <end position="491"/>
    </location>
</feature>
<feature type="transmembrane region" description="Helical" evidence="7">
    <location>
        <begin position="369"/>
        <end position="391"/>
    </location>
</feature>
<accession>A0A7G9W6U2</accession>
<dbReference type="NCBIfam" id="TIGR01097">
    <property type="entry name" value="PhnE"/>
    <property type="match status" value="1"/>
</dbReference>
<feature type="transmembrane region" description="Helical" evidence="7">
    <location>
        <begin position="274"/>
        <end position="293"/>
    </location>
</feature>
<feature type="transmembrane region" description="Helical" evidence="7">
    <location>
        <begin position="166"/>
        <end position="188"/>
    </location>
</feature>
<dbReference type="PANTHER" id="PTHR30043">
    <property type="entry name" value="PHOSPHONATES TRANSPORT SYSTEM PERMEASE PROTEIN"/>
    <property type="match status" value="1"/>
</dbReference>
<dbReference type="Gene3D" id="1.10.3720.10">
    <property type="entry name" value="MetI-like"/>
    <property type="match status" value="2"/>
</dbReference>
<evidence type="ECO:0000313" key="10">
    <source>
        <dbReference type="Proteomes" id="UP000516160"/>
    </source>
</evidence>
<evidence type="ECO:0000256" key="1">
    <source>
        <dbReference type="ARBA" id="ARBA00004651"/>
    </source>
</evidence>
<name>A0A7G9W6U2_ALKCA</name>
<evidence type="ECO:0000256" key="3">
    <source>
        <dbReference type="ARBA" id="ARBA00022475"/>
    </source>
</evidence>
<evidence type="ECO:0000256" key="7">
    <source>
        <dbReference type="RuleBase" id="RU363032"/>
    </source>
</evidence>
<proteinExistence type="inferred from homology"/>
<evidence type="ECO:0000313" key="9">
    <source>
        <dbReference type="EMBL" id="QNO14404.1"/>
    </source>
</evidence>
<evidence type="ECO:0000259" key="8">
    <source>
        <dbReference type="PROSITE" id="PS50928"/>
    </source>
</evidence>
<feature type="transmembrane region" description="Helical" evidence="7">
    <location>
        <begin position="194"/>
        <end position="222"/>
    </location>
</feature>
<keyword evidence="3" id="KW-1003">Cell membrane</keyword>
<feature type="transmembrane region" description="Helical" evidence="7">
    <location>
        <begin position="75"/>
        <end position="95"/>
    </location>
</feature>
<sequence>MNYYVVYMKKSKILKFLIVGIIILAIFLLSHGVQFNLFRVINGLPSMLDLLSRMSSPNWDYTVQVFDKLIETVEIAIVSTIMGLLLAIPFSLLSASNISPFKIMPYILNPLLSLMRTIPNLVWAALLVSIFSVGKLPGIIALLITAFLISTKLLKEQIEAISDNFLSSVVATGASSFQVLKYCVLPTIKTSAFSVFFAVFEINIRSATVLGLVGAGGIGQILWRDLNHLRYDNIATLILMLFLTIALIDMASIFFRKVWDEFYITVKDDRLYKLYQRVKPIFTSVFVGLLIFITMRNIDLNRVILGLGQSNQMILRMFNADFTYFSNMIVGIRESLFIALFATLVGGILAIPLSYLAAYGVSFSNVMAFIIKLIVNILRTFPPIIMAIIFFRGVGPGPLSGALALSIYTTGVLVKLYGEVLENTPKNIKLSLLSVGGGSFEIFQYGLFPHTFSAYVSLVLYRLESNIRTSTILGIIGAGGVGTMLTNNINWRNWERVGLLILGMAVMIIIVDGFSWFVRRKIIR</sequence>
<dbReference type="GO" id="GO:0005886">
    <property type="term" value="C:plasma membrane"/>
    <property type="evidence" value="ECO:0007669"/>
    <property type="project" value="UniProtKB-SubCell"/>
</dbReference>
<comment type="subcellular location">
    <subcellularLocation>
        <location evidence="1 7">Cell membrane</location>
        <topology evidence="1 7">Multi-pass membrane protein</topology>
    </subcellularLocation>
</comment>
<feature type="transmembrane region" description="Helical" evidence="7">
    <location>
        <begin position="497"/>
        <end position="518"/>
    </location>
</feature>